<dbReference type="CDD" id="cd07043">
    <property type="entry name" value="STAS_anti-anti-sigma_factors"/>
    <property type="match status" value="1"/>
</dbReference>
<proteinExistence type="inferred from homology"/>
<dbReference type="GO" id="GO:0043856">
    <property type="term" value="F:anti-sigma factor antagonist activity"/>
    <property type="evidence" value="ECO:0007669"/>
    <property type="project" value="InterPro"/>
</dbReference>
<comment type="similarity">
    <text evidence="1 2">Belongs to the anti-sigma-factor antagonist family.</text>
</comment>
<dbReference type="Pfam" id="PF01740">
    <property type="entry name" value="STAS"/>
    <property type="match status" value="1"/>
</dbReference>
<gene>
    <name evidence="4" type="ORF">ACRB68_59080</name>
</gene>
<evidence type="ECO:0000256" key="2">
    <source>
        <dbReference type="RuleBase" id="RU003749"/>
    </source>
</evidence>
<feature type="domain" description="STAS" evidence="3">
    <location>
        <begin position="4"/>
        <end position="112"/>
    </location>
</feature>
<dbReference type="InterPro" id="IPR036513">
    <property type="entry name" value="STAS_dom_sf"/>
</dbReference>
<dbReference type="PANTHER" id="PTHR33495">
    <property type="entry name" value="ANTI-SIGMA FACTOR ANTAGONIST TM_1081-RELATED-RELATED"/>
    <property type="match status" value="1"/>
</dbReference>
<dbReference type="EMBL" id="WEGH01000004">
    <property type="protein sequence ID" value="MQY07806.1"/>
    <property type="molecule type" value="Genomic_DNA"/>
</dbReference>
<evidence type="ECO:0000313" key="4">
    <source>
        <dbReference type="EMBL" id="MQY07806.1"/>
    </source>
</evidence>
<dbReference type="InterPro" id="IPR003658">
    <property type="entry name" value="Anti-sigma_ant"/>
</dbReference>
<evidence type="ECO:0000259" key="3">
    <source>
        <dbReference type="PROSITE" id="PS50801"/>
    </source>
</evidence>
<reference evidence="4 5" key="1">
    <citation type="submission" date="2019-10" db="EMBL/GenBank/DDBJ databases">
        <title>Actinomadura rubteroloni sp. nov. and Actinomadura macrotermitis sp. nov., isolated from the gut of fungus growing-termite Macrotermes natalensis.</title>
        <authorList>
            <person name="Benndorf R."/>
            <person name="Martin K."/>
            <person name="Kuefner M."/>
            <person name="De Beer W."/>
            <person name="Kaster A.-K."/>
            <person name="Vollmers J."/>
            <person name="Poulsen M."/>
            <person name="Beemelmanns C."/>
        </authorList>
    </citation>
    <scope>NUCLEOTIDE SEQUENCE [LARGE SCALE GENOMIC DNA]</scope>
    <source>
        <strain evidence="4 5">RB68</strain>
    </source>
</reference>
<dbReference type="Proteomes" id="UP000487268">
    <property type="component" value="Unassembled WGS sequence"/>
</dbReference>
<dbReference type="RefSeq" id="WP_194293506.1">
    <property type="nucleotide sequence ID" value="NZ_WEGH01000004.1"/>
</dbReference>
<dbReference type="AlphaFoldDB" id="A0A7K0C359"/>
<dbReference type="PANTHER" id="PTHR33495:SF2">
    <property type="entry name" value="ANTI-SIGMA FACTOR ANTAGONIST TM_1081-RELATED"/>
    <property type="match status" value="1"/>
</dbReference>
<evidence type="ECO:0000313" key="5">
    <source>
        <dbReference type="Proteomes" id="UP000487268"/>
    </source>
</evidence>
<dbReference type="Gene3D" id="3.30.750.24">
    <property type="entry name" value="STAS domain"/>
    <property type="match status" value="1"/>
</dbReference>
<name>A0A7K0C359_9ACTN</name>
<protein>
    <recommendedName>
        <fullName evidence="2">Anti-sigma factor antagonist</fullName>
    </recommendedName>
</protein>
<keyword evidence="5" id="KW-1185">Reference proteome</keyword>
<dbReference type="SUPFAM" id="SSF52091">
    <property type="entry name" value="SpoIIaa-like"/>
    <property type="match status" value="1"/>
</dbReference>
<accession>A0A7K0C359</accession>
<dbReference type="PROSITE" id="PS50801">
    <property type="entry name" value="STAS"/>
    <property type="match status" value="1"/>
</dbReference>
<evidence type="ECO:0000256" key="1">
    <source>
        <dbReference type="ARBA" id="ARBA00009013"/>
    </source>
</evidence>
<sequence length="112" mass="12083">MRPLELTTRAHAGRALVRLRGELDAAGSQELQRCLRSARRDHGENLVLDLADLEYMDAIGLSVLVGCYKDVTAAGGSLTLAGPRPVVRRTLEVTGLNRRMTVVGTLDEALAT</sequence>
<dbReference type="NCBIfam" id="TIGR00377">
    <property type="entry name" value="ant_ant_sig"/>
    <property type="match status" value="1"/>
</dbReference>
<organism evidence="4 5">
    <name type="scientific">Actinomadura macrotermitis</name>
    <dbReference type="NCBI Taxonomy" id="2585200"/>
    <lineage>
        <taxon>Bacteria</taxon>
        <taxon>Bacillati</taxon>
        <taxon>Actinomycetota</taxon>
        <taxon>Actinomycetes</taxon>
        <taxon>Streptosporangiales</taxon>
        <taxon>Thermomonosporaceae</taxon>
        <taxon>Actinomadura</taxon>
    </lineage>
</organism>
<dbReference type="InterPro" id="IPR002645">
    <property type="entry name" value="STAS_dom"/>
</dbReference>
<comment type="caution">
    <text evidence="4">The sequence shown here is derived from an EMBL/GenBank/DDBJ whole genome shotgun (WGS) entry which is preliminary data.</text>
</comment>